<organism evidence="1 2">
    <name type="scientific">Aestuariispira insulae</name>
    <dbReference type="NCBI Taxonomy" id="1461337"/>
    <lineage>
        <taxon>Bacteria</taxon>
        <taxon>Pseudomonadati</taxon>
        <taxon>Pseudomonadota</taxon>
        <taxon>Alphaproteobacteria</taxon>
        <taxon>Rhodospirillales</taxon>
        <taxon>Kiloniellaceae</taxon>
        <taxon>Aestuariispira</taxon>
    </lineage>
</organism>
<keyword evidence="2" id="KW-1185">Reference proteome</keyword>
<evidence type="ECO:0000313" key="2">
    <source>
        <dbReference type="Proteomes" id="UP000256845"/>
    </source>
</evidence>
<gene>
    <name evidence="1" type="ORF">DFP90_108135</name>
</gene>
<protein>
    <submittedName>
        <fullName evidence="1">Uncharacterized protein</fullName>
    </submittedName>
</protein>
<name>A0A3D9HGJ0_9PROT</name>
<dbReference type="EMBL" id="QRDW01000008">
    <property type="protein sequence ID" value="RED48116.1"/>
    <property type="molecule type" value="Genomic_DNA"/>
</dbReference>
<proteinExistence type="predicted"/>
<sequence length="442" mass="48353">MPSVTLLIHMNLVPETGMPKPLFSIDDAWNLLSKGQVVQAAQIFQAAVSAKDQDRSAWTGLFVCGVLSGQTDGIDRLAEERDNAFGDAGSMLCDALILLANNEVLPALASLADSWPSESHYRPLVDYYLGHCQLALGETDQALESLMAAKTGFLEKGAALNLDQADMNLSTTYLQCVNLMDPDAVDQCLIGKEPARPLEEITWLDGATGNGPVFFAAADAKYIRRFAAEFIAGLAGKLPDGCRLHLHIMDPDEASLNEEIAGLRSKAGKTGIDLRFSHHNSAAFAVEKAAYYAGTRFLIGDRIIDHYGCGITVMDIDLVAKTSLERLAETVENQVYARYLRPDFGPGGIEYAAVTCFSRDQGRDFLQKVAQLIRLRMAESQRHLWFVDQAALFQARHWCETNLPDFSAGDLAEIAAFDDLFDHTSAEADKAAIMSSHEKREA</sequence>
<dbReference type="AlphaFoldDB" id="A0A3D9HGJ0"/>
<evidence type="ECO:0000313" key="1">
    <source>
        <dbReference type="EMBL" id="RED48116.1"/>
    </source>
</evidence>
<reference evidence="1 2" key="1">
    <citation type="submission" date="2018-07" db="EMBL/GenBank/DDBJ databases">
        <title>Genomic Encyclopedia of Type Strains, Phase III (KMG-III): the genomes of soil and plant-associated and newly described type strains.</title>
        <authorList>
            <person name="Whitman W."/>
        </authorList>
    </citation>
    <scope>NUCLEOTIDE SEQUENCE [LARGE SCALE GENOMIC DNA]</scope>
    <source>
        <strain evidence="1 2">CECT 8488</strain>
    </source>
</reference>
<dbReference type="Proteomes" id="UP000256845">
    <property type="component" value="Unassembled WGS sequence"/>
</dbReference>
<accession>A0A3D9HGJ0</accession>
<comment type="caution">
    <text evidence="1">The sequence shown here is derived from an EMBL/GenBank/DDBJ whole genome shotgun (WGS) entry which is preliminary data.</text>
</comment>